<evidence type="ECO:0000259" key="1">
    <source>
        <dbReference type="Pfam" id="PF13380"/>
    </source>
</evidence>
<feature type="domain" description="CoA-binding" evidence="1">
    <location>
        <begin position="2"/>
        <end position="114"/>
    </location>
</feature>
<dbReference type="SUPFAM" id="SSF51735">
    <property type="entry name" value="NAD(P)-binding Rossmann-fold domains"/>
    <property type="match status" value="1"/>
</dbReference>
<gene>
    <name evidence="2" type="ORF">ACD_4C00073G0001</name>
</gene>
<reference evidence="2" key="1">
    <citation type="journal article" date="2012" name="Science">
        <title>Fermentation, hydrogen, and sulfur metabolism in multiple uncultivated bacterial phyla.</title>
        <authorList>
            <person name="Wrighton K.C."/>
            <person name="Thomas B.C."/>
            <person name="Sharon I."/>
            <person name="Miller C.S."/>
            <person name="Castelle C.J."/>
            <person name="VerBerkmoes N.C."/>
            <person name="Wilkins M.J."/>
            <person name="Hettich R.L."/>
            <person name="Lipton M.S."/>
            <person name="Williams K.H."/>
            <person name="Long P.E."/>
            <person name="Banfield J.F."/>
        </authorList>
    </citation>
    <scope>NUCLEOTIDE SEQUENCE [LARGE SCALE GENOMIC DNA]</scope>
</reference>
<proteinExistence type="predicted"/>
<protein>
    <recommendedName>
        <fullName evidence="1">CoA-binding domain-containing protein</fullName>
    </recommendedName>
</protein>
<dbReference type="InterPro" id="IPR036291">
    <property type="entry name" value="NAD(P)-bd_dom_sf"/>
</dbReference>
<dbReference type="InterPro" id="IPR003781">
    <property type="entry name" value="CoA-bd"/>
</dbReference>
<organism evidence="2">
    <name type="scientific">uncultured bacterium</name>
    <name type="common">gcode 4</name>
    <dbReference type="NCBI Taxonomy" id="1234023"/>
    <lineage>
        <taxon>Bacteria</taxon>
        <taxon>environmental samples</taxon>
    </lineage>
</organism>
<comment type="caution">
    <text evidence="2">The sequence shown here is derived from an EMBL/GenBank/DDBJ whole genome shotgun (WGS) entry which is preliminary data.</text>
</comment>
<dbReference type="PANTHER" id="PTHR33303:SF2">
    <property type="entry name" value="COA-BINDING DOMAIN-CONTAINING PROTEIN"/>
    <property type="match status" value="1"/>
</dbReference>
<dbReference type="EMBL" id="AMFJ01000589">
    <property type="protein sequence ID" value="EKE27050.1"/>
    <property type="molecule type" value="Genomic_DNA"/>
</dbReference>
<sequence length="117" mass="13998">MKIVLVGASNDRKKYWNIILRDLISKWHTVIPVNAKENEIEWIKCYRNISLIEELFDVINIVTPSEITLEILKQANELWYKKIWCQPWSSDNMVKKYLTDNDFDYIVDACIMMEKIN</sequence>
<dbReference type="Gene3D" id="3.40.50.720">
    <property type="entry name" value="NAD(P)-binding Rossmann-like Domain"/>
    <property type="match status" value="1"/>
</dbReference>
<name>K2GUP4_9BACT</name>
<dbReference type="Pfam" id="PF13380">
    <property type="entry name" value="CoA_binding_2"/>
    <property type="match status" value="1"/>
</dbReference>
<dbReference type="PANTHER" id="PTHR33303">
    <property type="entry name" value="CYTOPLASMIC PROTEIN-RELATED"/>
    <property type="match status" value="1"/>
</dbReference>
<evidence type="ECO:0000313" key="2">
    <source>
        <dbReference type="EMBL" id="EKE27050.1"/>
    </source>
</evidence>
<dbReference type="AlphaFoldDB" id="K2GUP4"/>
<accession>K2GUP4</accession>